<dbReference type="InterPro" id="IPR020855">
    <property type="entry name" value="Ureohydrolase_Mn_BS"/>
</dbReference>
<evidence type="ECO:0000256" key="4">
    <source>
        <dbReference type="ARBA" id="ARBA00023211"/>
    </source>
</evidence>
<dbReference type="EMBL" id="JADPRT010000014">
    <property type="protein sequence ID" value="MBF9072009.1"/>
    <property type="molecule type" value="Genomic_DNA"/>
</dbReference>
<feature type="binding site" evidence="5 7">
    <location>
        <position position="158"/>
    </location>
    <ligand>
        <name>Mn(2+)</name>
        <dbReference type="ChEBI" id="CHEBI:29035"/>
        <label>1</label>
    </ligand>
</feature>
<evidence type="ECO:0000256" key="2">
    <source>
        <dbReference type="ARBA" id="ARBA00022801"/>
    </source>
</evidence>
<comment type="cofactor">
    <cofactor evidence="5 7">
        <name>Mn(2+)</name>
        <dbReference type="ChEBI" id="CHEBI:29035"/>
    </cofactor>
    <text evidence="5 7">Binds 2 manganese ions per subunit.</text>
</comment>
<feature type="binding site" evidence="5">
    <location>
        <position position="158"/>
    </location>
    <ligand>
        <name>Mn(2+)</name>
        <dbReference type="ChEBI" id="CHEBI:29035"/>
        <label>2</label>
    </ligand>
</feature>
<dbReference type="PANTHER" id="PTHR11358">
    <property type="entry name" value="ARGINASE/AGMATINASE"/>
    <property type="match status" value="1"/>
</dbReference>
<proteinExistence type="inferred from homology"/>
<keyword evidence="3 5" id="KW-0369">Histidine metabolism</keyword>
<dbReference type="GO" id="GO:0019556">
    <property type="term" value="P:L-histidine catabolic process to glutamate and formamide"/>
    <property type="evidence" value="ECO:0007669"/>
    <property type="project" value="UniProtKB-UniRule"/>
</dbReference>
<comment type="pathway">
    <text evidence="5">Amino-acid degradation; L-histidine degradation into L-glutamate; L-glutamate from N-formimidoyl-L-glutamate (hydrolase route): step 1/1.</text>
</comment>
<comment type="caution">
    <text evidence="10">The sequence shown here is derived from an EMBL/GenBank/DDBJ whole genome shotgun (WGS) entry which is preliminary data.</text>
</comment>
<feature type="binding site" evidence="5">
    <location>
        <position position="160"/>
    </location>
    <ligand>
        <name>Mn(2+)</name>
        <dbReference type="ChEBI" id="CHEBI:29035"/>
        <label>2</label>
    </ligand>
</feature>
<dbReference type="PANTHER" id="PTHR11358:SF35">
    <property type="entry name" value="FORMIMIDOYLGLUTAMASE"/>
    <property type="match status" value="1"/>
</dbReference>
<dbReference type="InterPro" id="IPR023696">
    <property type="entry name" value="Ureohydrolase_dom_sf"/>
</dbReference>
<dbReference type="NCBIfam" id="TIGR01227">
    <property type="entry name" value="hutG"/>
    <property type="match status" value="1"/>
</dbReference>
<dbReference type="EC" id="3.5.3.8" evidence="5 6"/>
<evidence type="ECO:0000256" key="5">
    <source>
        <dbReference type="HAMAP-Rule" id="MF_00737"/>
    </source>
</evidence>
<dbReference type="RefSeq" id="WP_196197178.1">
    <property type="nucleotide sequence ID" value="NZ_JADPRT010000014.1"/>
</dbReference>
<keyword evidence="1 5" id="KW-0479">Metal-binding</keyword>
<organism evidence="10 11">
    <name type="scientific">Streptacidiphilus fuscans</name>
    <dbReference type="NCBI Taxonomy" id="2789292"/>
    <lineage>
        <taxon>Bacteria</taxon>
        <taxon>Bacillati</taxon>
        <taxon>Actinomycetota</taxon>
        <taxon>Actinomycetes</taxon>
        <taxon>Kitasatosporales</taxon>
        <taxon>Streptomycetaceae</taxon>
        <taxon>Streptacidiphilus</taxon>
    </lineage>
</organism>
<name>A0A931B7S9_9ACTN</name>
<gene>
    <name evidence="5 10" type="primary">hutG</name>
    <name evidence="10" type="ORF">I2501_28690</name>
</gene>
<sequence length="330" mass="35054">MVASSLAVAVDVAPTVWSGRDDGPGAEHLRWHHVVTLDHAEAAPGDAAFVGFRSDEGVRRNKGRQGAADGPRTLRAALASMALPQRQRAVDVGDVEVADDDLEGGHRRLGDVVAELLDQGLRVTVLGGGHEVAYGSYLGIAGSGLLRDGARLGVLNLDAHFDLRDEPRPSSGTPFLQMARDEEAAGRRLNYWVLGISQPSNTETLFRTAEQLGVRYLTDTECGALERTRVDAFVEEFLDSCDVVHLTIDLDVLPAAAAPGVSAPAAYGVPMEIVEHVCTKVAASGKPLLVDVAELNPDLDVDTRTARAAARLVHRILVTSAQSTPARARG</sequence>
<dbReference type="PROSITE" id="PS51409">
    <property type="entry name" value="ARGINASE_2"/>
    <property type="match status" value="1"/>
</dbReference>
<dbReference type="PIRSF" id="PIRSF036979">
    <property type="entry name" value="Arginase"/>
    <property type="match status" value="1"/>
</dbReference>
<dbReference type="GO" id="GO:0008783">
    <property type="term" value="F:agmatinase activity"/>
    <property type="evidence" value="ECO:0007669"/>
    <property type="project" value="TreeGrafter"/>
</dbReference>
<dbReference type="GO" id="GO:0050415">
    <property type="term" value="F:formimidoylglutamase activity"/>
    <property type="evidence" value="ECO:0007669"/>
    <property type="project" value="UniProtKB-UniRule"/>
</dbReference>
<feature type="binding site" evidence="5 7">
    <location>
        <position position="162"/>
    </location>
    <ligand>
        <name>Mn(2+)</name>
        <dbReference type="ChEBI" id="CHEBI:29035"/>
        <label>1</label>
    </ligand>
</feature>
<dbReference type="InterPro" id="IPR006035">
    <property type="entry name" value="Ureohydrolase"/>
</dbReference>
<keyword evidence="2 5" id="KW-0378">Hydrolase</keyword>
<comment type="function">
    <text evidence="5">Catalyzes the conversion of N-formimidoyl-L-glutamate to L-glutamate and formamide.</text>
</comment>
<dbReference type="SUPFAM" id="SSF52768">
    <property type="entry name" value="Arginase/deacetylase"/>
    <property type="match status" value="1"/>
</dbReference>
<comment type="similarity">
    <text evidence="5 8 9">Belongs to the arginase family.</text>
</comment>
<evidence type="ECO:0000256" key="8">
    <source>
        <dbReference type="PROSITE-ProRule" id="PRU00742"/>
    </source>
</evidence>
<evidence type="ECO:0000313" key="11">
    <source>
        <dbReference type="Proteomes" id="UP000657385"/>
    </source>
</evidence>
<keyword evidence="11" id="KW-1185">Reference proteome</keyword>
<dbReference type="PROSITE" id="PS01053">
    <property type="entry name" value="ARGINASE_1"/>
    <property type="match status" value="1"/>
</dbReference>
<evidence type="ECO:0000256" key="1">
    <source>
        <dbReference type="ARBA" id="ARBA00022723"/>
    </source>
</evidence>
<accession>A0A931B7S9</accession>
<dbReference type="AlphaFoldDB" id="A0A931B7S9"/>
<feature type="binding site" evidence="5">
    <location>
        <position position="251"/>
    </location>
    <ligand>
        <name>Mn(2+)</name>
        <dbReference type="ChEBI" id="CHEBI:29035"/>
        <label>2</label>
    </ligand>
</feature>
<feature type="binding site" evidence="7">
    <location>
        <position position="251"/>
    </location>
    <ligand>
        <name>Mn(2+)</name>
        <dbReference type="ChEBI" id="CHEBI:29035"/>
        <label>1</label>
    </ligand>
</feature>
<dbReference type="GO" id="GO:0033389">
    <property type="term" value="P:putrescine biosynthetic process from arginine, via agmatine"/>
    <property type="evidence" value="ECO:0007669"/>
    <property type="project" value="TreeGrafter"/>
</dbReference>
<dbReference type="Gene3D" id="3.40.800.10">
    <property type="entry name" value="Ureohydrolase domain"/>
    <property type="match status" value="1"/>
</dbReference>
<dbReference type="InterPro" id="IPR005923">
    <property type="entry name" value="HutG"/>
</dbReference>
<feature type="binding site" evidence="7">
    <location>
        <position position="160"/>
    </location>
    <ligand>
        <name>Mn(2+)</name>
        <dbReference type="ChEBI" id="CHEBI:29035"/>
        <label>1</label>
    </ligand>
</feature>
<feature type="binding site" evidence="5 7">
    <location>
        <position position="249"/>
    </location>
    <ligand>
        <name>Mn(2+)</name>
        <dbReference type="ChEBI" id="CHEBI:29035"/>
        <label>1</label>
    </ligand>
</feature>
<evidence type="ECO:0000256" key="3">
    <source>
        <dbReference type="ARBA" id="ARBA00022808"/>
    </source>
</evidence>
<dbReference type="Pfam" id="PF00491">
    <property type="entry name" value="Arginase"/>
    <property type="match status" value="1"/>
</dbReference>
<protein>
    <recommendedName>
        <fullName evidence="5 6">Formimidoylglutamase</fullName>
        <ecNumber evidence="5 6">3.5.3.8</ecNumber>
    </recommendedName>
    <alternativeName>
        <fullName evidence="5">Formiminoglutamase</fullName>
    </alternativeName>
    <alternativeName>
        <fullName evidence="5">Formiminoglutamate hydrolase</fullName>
    </alternativeName>
</protein>
<evidence type="ECO:0000256" key="6">
    <source>
        <dbReference type="NCBIfam" id="TIGR01227"/>
    </source>
</evidence>
<keyword evidence="4 5" id="KW-0464">Manganese</keyword>
<evidence type="ECO:0000256" key="9">
    <source>
        <dbReference type="RuleBase" id="RU003684"/>
    </source>
</evidence>
<dbReference type="Proteomes" id="UP000657385">
    <property type="component" value="Unassembled WGS sequence"/>
</dbReference>
<reference evidence="10" key="1">
    <citation type="submission" date="2020-11" db="EMBL/GenBank/DDBJ databases">
        <title>Isolation and identification of active actinomycetes.</title>
        <authorList>
            <person name="Yu B."/>
        </authorList>
    </citation>
    <scope>NUCLEOTIDE SEQUENCE</scope>
    <source>
        <strain evidence="10">NEAU-YB345</strain>
    </source>
</reference>
<dbReference type="CDD" id="cd09988">
    <property type="entry name" value="Formimidoylglutamase"/>
    <property type="match status" value="1"/>
</dbReference>
<evidence type="ECO:0000256" key="7">
    <source>
        <dbReference type="PIRSR" id="PIRSR036979-1"/>
    </source>
</evidence>
<feature type="binding site" evidence="5 7">
    <location>
        <position position="130"/>
    </location>
    <ligand>
        <name>Mn(2+)</name>
        <dbReference type="ChEBI" id="CHEBI:29035"/>
        <label>1</label>
    </ligand>
</feature>
<dbReference type="GO" id="GO:0030145">
    <property type="term" value="F:manganese ion binding"/>
    <property type="evidence" value="ECO:0007669"/>
    <property type="project" value="UniProtKB-UniRule"/>
</dbReference>
<dbReference type="PRINTS" id="PR00116">
    <property type="entry name" value="ARGINASE"/>
</dbReference>
<evidence type="ECO:0000313" key="10">
    <source>
        <dbReference type="EMBL" id="MBF9072009.1"/>
    </source>
</evidence>
<feature type="binding site" evidence="5">
    <location>
        <position position="249"/>
    </location>
    <ligand>
        <name>Mn(2+)</name>
        <dbReference type="ChEBI" id="CHEBI:29035"/>
        <label>2</label>
    </ligand>
</feature>
<comment type="catalytic activity">
    <reaction evidence="5">
        <text>N-formimidoyl-L-glutamate + H2O = formamide + L-glutamate</text>
        <dbReference type="Rhea" id="RHEA:22492"/>
        <dbReference type="ChEBI" id="CHEBI:15377"/>
        <dbReference type="ChEBI" id="CHEBI:16397"/>
        <dbReference type="ChEBI" id="CHEBI:29985"/>
        <dbReference type="ChEBI" id="CHEBI:58928"/>
        <dbReference type="EC" id="3.5.3.8"/>
    </reaction>
</comment>
<dbReference type="HAMAP" id="MF_00737">
    <property type="entry name" value="Formimidoylglutam"/>
    <property type="match status" value="1"/>
</dbReference>